<dbReference type="AlphaFoldDB" id="A0A8H6XYZ1"/>
<proteinExistence type="predicted"/>
<dbReference type="Proteomes" id="UP000620124">
    <property type="component" value="Unassembled WGS sequence"/>
</dbReference>
<dbReference type="Pfam" id="PF14494">
    <property type="entry name" value="DUF4436"/>
    <property type="match status" value="1"/>
</dbReference>
<feature type="transmembrane region" description="Helical" evidence="2">
    <location>
        <begin position="278"/>
        <end position="304"/>
    </location>
</feature>
<comment type="caution">
    <text evidence="3">The sequence shown here is derived from an EMBL/GenBank/DDBJ whole genome shotgun (WGS) entry which is preliminary data.</text>
</comment>
<sequence length="478" mass="52128">MSSPLLERQPRNNVDWYLHIGRRMLPTSQLEQKNPGKKHPCGYFVVHAIVPGLFFLVWTLILLSLQGQSYAFSREEATAGSLPPSNFFTFVTNVISVDLNSLTLSLLWYPGAYGGCIATTNLTNEETEPHMIEIFLDPTLAPGNSPSGSSNTAPGDPIYRLDVTSFCNFGNPLYVNDLPVFQSDLRLVPWPLKISRQNGSVDGETLVTSTVHKYPRDVYHALVNMTAKDSVTNETLQIEIIITALVPGFIVRSQPLSSRSDANYIMSITLHRSIAAQLYVILVSGCILGVSCILLAVSLDIWLFGYTPRVELLVLPIATLFAFTQLRQTLPGVPSAGTDIDFFINLPCFVLLALASISAILTISTADYEPGNERETRFTRFIRRISRIPSDSAPQTRDSGDGPVKRGSHSTDTENAADPRGGQSQLASHARLTVIQTSHNDSQDGGAQSTDLPSRSTQQAHSGNPGVADSCLSPPIVE</sequence>
<feature type="transmembrane region" description="Helical" evidence="2">
    <location>
        <begin position="44"/>
        <end position="65"/>
    </location>
</feature>
<keyword evidence="2" id="KW-0812">Transmembrane</keyword>
<gene>
    <name evidence="3" type="ORF">MVEN_01436400</name>
</gene>
<keyword evidence="4" id="KW-1185">Reference proteome</keyword>
<feature type="transmembrane region" description="Helical" evidence="2">
    <location>
        <begin position="342"/>
        <end position="363"/>
    </location>
</feature>
<dbReference type="OrthoDB" id="2923771at2759"/>
<keyword evidence="2" id="KW-0472">Membrane</keyword>
<keyword evidence="2" id="KW-1133">Transmembrane helix</keyword>
<evidence type="ECO:0000313" key="3">
    <source>
        <dbReference type="EMBL" id="KAF7349141.1"/>
    </source>
</evidence>
<dbReference type="InterPro" id="IPR027948">
    <property type="entry name" value="DUF4436"/>
</dbReference>
<organism evidence="3 4">
    <name type="scientific">Mycena venus</name>
    <dbReference type="NCBI Taxonomy" id="2733690"/>
    <lineage>
        <taxon>Eukaryota</taxon>
        <taxon>Fungi</taxon>
        <taxon>Dikarya</taxon>
        <taxon>Basidiomycota</taxon>
        <taxon>Agaricomycotina</taxon>
        <taxon>Agaricomycetes</taxon>
        <taxon>Agaricomycetidae</taxon>
        <taxon>Agaricales</taxon>
        <taxon>Marasmiineae</taxon>
        <taxon>Mycenaceae</taxon>
        <taxon>Mycena</taxon>
    </lineage>
</organism>
<evidence type="ECO:0000313" key="4">
    <source>
        <dbReference type="Proteomes" id="UP000620124"/>
    </source>
</evidence>
<evidence type="ECO:0000256" key="1">
    <source>
        <dbReference type="SAM" id="MobiDB-lite"/>
    </source>
</evidence>
<feature type="compositionally biased region" description="Polar residues" evidence="1">
    <location>
        <begin position="434"/>
        <end position="462"/>
    </location>
</feature>
<protein>
    <recommendedName>
        <fullName evidence="5">Transmembrane protein</fullName>
    </recommendedName>
</protein>
<feature type="region of interest" description="Disordered" evidence="1">
    <location>
        <begin position="389"/>
        <end position="478"/>
    </location>
</feature>
<name>A0A8H6XYZ1_9AGAR</name>
<dbReference type="EMBL" id="JACAZI010000011">
    <property type="protein sequence ID" value="KAF7349141.1"/>
    <property type="molecule type" value="Genomic_DNA"/>
</dbReference>
<accession>A0A8H6XYZ1</accession>
<feature type="compositionally biased region" description="Basic and acidic residues" evidence="1">
    <location>
        <begin position="398"/>
        <end position="412"/>
    </location>
</feature>
<evidence type="ECO:0008006" key="5">
    <source>
        <dbReference type="Google" id="ProtNLM"/>
    </source>
</evidence>
<reference evidence="3" key="1">
    <citation type="submission" date="2020-05" db="EMBL/GenBank/DDBJ databases">
        <title>Mycena genomes resolve the evolution of fungal bioluminescence.</title>
        <authorList>
            <person name="Tsai I.J."/>
        </authorList>
    </citation>
    <scope>NUCLEOTIDE SEQUENCE</scope>
    <source>
        <strain evidence="3">CCC161011</strain>
    </source>
</reference>
<evidence type="ECO:0000256" key="2">
    <source>
        <dbReference type="SAM" id="Phobius"/>
    </source>
</evidence>